<proteinExistence type="predicted"/>
<dbReference type="InterPro" id="IPR003593">
    <property type="entry name" value="AAA+_ATPase"/>
</dbReference>
<keyword evidence="6 14" id="KW-0067">ATP-binding</keyword>
<reference evidence="14" key="1">
    <citation type="submission" date="2019-02" db="EMBL/GenBank/DDBJ databases">
        <title>Draft genome of the type strain Pelomonas aquatica CCUG 52575T.</title>
        <authorList>
            <person name="Gomila M."/>
            <person name="Lalucat J."/>
        </authorList>
    </citation>
    <scope>NUCLEOTIDE SEQUENCE</scope>
    <source>
        <strain evidence="14">CCUG 52575</strain>
    </source>
</reference>
<feature type="transmembrane region" description="Helical" evidence="11">
    <location>
        <begin position="256"/>
        <end position="277"/>
    </location>
</feature>
<dbReference type="Pfam" id="PF00664">
    <property type="entry name" value="ABC_membrane"/>
    <property type="match status" value="1"/>
</dbReference>
<comment type="subcellular location">
    <subcellularLocation>
        <location evidence="1">Cell membrane</location>
        <topology evidence="1">Multi-pass membrane protein</topology>
    </subcellularLocation>
</comment>
<dbReference type="GO" id="GO:0016887">
    <property type="term" value="F:ATP hydrolysis activity"/>
    <property type="evidence" value="ECO:0007669"/>
    <property type="project" value="InterPro"/>
</dbReference>
<feature type="domain" description="ABC transmembrane type-1" evidence="13">
    <location>
        <begin position="28"/>
        <end position="312"/>
    </location>
</feature>
<evidence type="ECO:0000256" key="8">
    <source>
        <dbReference type="ARBA" id="ARBA00022989"/>
    </source>
</evidence>
<keyword evidence="5" id="KW-0547">Nucleotide-binding</keyword>
<evidence type="ECO:0000256" key="9">
    <source>
        <dbReference type="ARBA" id="ARBA00023055"/>
    </source>
</evidence>
<organism evidence="14 15">
    <name type="scientific">Pelomonas aquatica</name>
    <dbReference type="NCBI Taxonomy" id="431058"/>
    <lineage>
        <taxon>Bacteria</taxon>
        <taxon>Pseudomonadati</taxon>
        <taxon>Pseudomonadota</taxon>
        <taxon>Betaproteobacteria</taxon>
        <taxon>Burkholderiales</taxon>
        <taxon>Sphaerotilaceae</taxon>
        <taxon>Roseateles</taxon>
    </lineage>
</organism>
<dbReference type="FunFam" id="3.40.50.300:FF:000221">
    <property type="entry name" value="Multidrug ABC transporter ATP-binding protein"/>
    <property type="match status" value="1"/>
</dbReference>
<feature type="transmembrane region" description="Helical" evidence="11">
    <location>
        <begin position="24"/>
        <end position="44"/>
    </location>
</feature>
<dbReference type="InterPro" id="IPR036640">
    <property type="entry name" value="ABC1_TM_sf"/>
</dbReference>
<dbReference type="CDD" id="cd18541">
    <property type="entry name" value="ABC_6TM_TmrB_like"/>
    <property type="match status" value="1"/>
</dbReference>
<evidence type="ECO:0000256" key="11">
    <source>
        <dbReference type="SAM" id="Phobius"/>
    </source>
</evidence>
<dbReference type="PANTHER" id="PTHR24221:SF300">
    <property type="entry name" value="MULTIDRUG RESISTANCE-LIKE ATP-BINDING PROTEIN MDLA"/>
    <property type="match status" value="1"/>
</dbReference>
<sequence length="594" mass="63488">MPASAASSSSALHRMLAGFVREHWRAYAAAGGMLSCIALLTVWIPRQVGHVVDALVAGHLQGAALLRQLGLLVAAGLVIYLLRAGWRLTLFKASFRLGARLRTRLYARLALQGPAWFQAQRTGDLMALATNDIDTVEQAAGEAMLAGFDGSQTLVLVLAMMTLGIDWRLGLAALLPFPLMGGAFWWISRHLHTAAQDSLARFGDLNQQVQESLAGVRTVRALGLVARSEKQFGELADRAAEASFRSQRWEAAYEPAVGMTLTAATAIALAVGGWLVARREISIGQLTAFTMYLGQLIWPMFAAGWVMALLERGRAAWARLTPVLDAPLTLADAGRAALPSPAPLQVEGLTFGFPGAKRPAVEHVDFGLAPGRTLGIVGATGAGKSTLVRLLLRQAEPDAGWLLLGGVPLPELPLAALRAHIAWVPQEPFLFSASVADNIALARPGATPAEIEAAARLAAVHDDIARLPEGYATEVGERGVTLSGGQRQRVAIARALLSDAPLLVLDDALSAVDTGTETAILDHLRELRAARPERSVIVIVIAHRLSAVMDADEVIVLKQGHVIERGTHQRLLELGGWYASQWRYQQIEASLDAA</sequence>
<evidence type="ECO:0000259" key="13">
    <source>
        <dbReference type="PROSITE" id="PS50929"/>
    </source>
</evidence>
<feature type="transmembrane region" description="Helical" evidence="11">
    <location>
        <begin position="169"/>
        <end position="187"/>
    </location>
</feature>
<feature type="domain" description="ABC transporter" evidence="12">
    <location>
        <begin position="344"/>
        <end position="584"/>
    </location>
</feature>
<keyword evidence="7" id="KW-1278">Translocase</keyword>
<evidence type="ECO:0000256" key="5">
    <source>
        <dbReference type="ARBA" id="ARBA00022741"/>
    </source>
</evidence>
<dbReference type="Gene3D" id="1.20.1560.10">
    <property type="entry name" value="ABC transporter type 1, transmembrane domain"/>
    <property type="match status" value="1"/>
</dbReference>
<dbReference type="InterPro" id="IPR003439">
    <property type="entry name" value="ABC_transporter-like_ATP-bd"/>
</dbReference>
<dbReference type="InterPro" id="IPR039421">
    <property type="entry name" value="Type_1_exporter"/>
</dbReference>
<evidence type="ECO:0000256" key="6">
    <source>
        <dbReference type="ARBA" id="ARBA00022840"/>
    </source>
</evidence>
<protein>
    <submittedName>
        <fullName evidence="14">ATP-binding cassette domain-containing protein</fullName>
    </submittedName>
</protein>
<dbReference type="SMART" id="SM00382">
    <property type="entry name" value="AAA"/>
    <property type="match status" value="1"/>
</dbReference>
<evidence type="ECO:0000256" key="4">
    <source>
        <dbReference type="ARBA" id="ARBA00022692"/>
    </source>
</evidence>
<dbReference type="InterPro" id="IPR011527">
    <property type="entry name" value="ABC1_TM_dom"/>
</dbReference>
<dbReference type="PROSITE" id="PS50929">
    <property type="entry name" value="ABC_TM1F"/>
    <property type="match status" value="1"/>
</dbReference>
<comment type="caution">
    <text evidence="14">The sequence shown here is derived from an EMBL/GenBank/DDBJ whole genome shotgun (WGS) entry which is preliminary data.</text>
</comment>
<keyword evidence="4 11" id="KW-0812">Transmembrane</keyword>
<dbReference type="PROSITE" id="PS50893">
    <property type="entry name" value="ABC_TRANSPORTER_2"/>
    <property type="match status" value="1"/>
</dbReference>
<gene>
    <name evidence="14" type="ORF">EXJ73_09095</name>
</gene>
<dbReference type="GO" id="GO:0005886">
    <property type="term" value="C:plasma membrane"/>
    <property type="evidence" value="ECO:0007669"/>
    <property type="project" value="UniProtKB-SubCell"/>
</dbReference>
<evidence type="ECO:0000256" key="10">
    <source>
        <dbReference type="ARBA" id="ARBA00023136"/>
    </source>
</evidence>
<dbReference type="GO" id="GO:0005524">
    <property type="term" value="F:ATP binding"/>
    <property type="evidence" value="ECO:0007669"/>
    <property type="project" value="UniProtKB-KW"/>
</dbReference>
<feature type="transmembrane region" description="Helical" evidence="11">
    <location>
        <begin position="289"/>
        <end position="310"/>
    </location>
</feature>
<evidence type="ECO:0000259" key="12">
    <source>
        <dbReference type="PROSITE" id="PS50893"/>
    </source>
</evidence>
<keyword evidence="15" id="KW-1185">Reference proteome</keyword>
<dbReference type="RefSeq" id="WP_268151757.1">
    <property type="nucleotide sequence ID" value="NZ_JAPPUW010000013.1"/>
</dbReference>
<dbReference type="Pfam" id="PF00005">
    <property type="entry name" value="ABC_tran"/>
    <property type="match status" value="1"/>
</dbReference>
<dbReference type="InterPro" id="IPR017871">
    <property type="entry name" value="ABC_transporter-like_CS"/>
</dbReference>
<evidence type="ECO:0000256" key="7">
    <source>
        <dbReference type="ARBA" id="ARBA00022967"/>
    </source>
</evidence>
<dbReference type="GO" id="GO:0140359">
    <property type="term" value="F:ABC-type transporter activity"/>
    <property type="evidence" value="ECO:0007669"/>
    <property type="project" value="InterPro"/>
</dbReference>
<dbReference type="AlphaFoldDB" id="A0A9X4LG95"/>
<name>A0A9X4LG95_9BURK</name>
<dbReference type="PANTHER" id="PTHR24221">
    <property type="entry name" value="ATP-BINDING CASSETTE SUB-FAMILY B"/>
    <property type="match status" value="1"/>
</dbReference>
<evidence type="ECO:0000313" key="15">
    <source>
        <dbReference type="Proteomes" id="UP001152766"/>
    </source>
</evidence>
<keyword evidence="9" id="KW-0445">Lipid transport</keyword>
<dbReference type="Gene3D" id="3.40.50.300">
    <property type="entry name" value="P-loop containing nucleotide triphosphate hydrolases"/>
    <property type="match status" value="1"/>
</dbReference>
<keyword evidence="8 11" id="KW-1133">Transmembrane helix</keyword>
<evidence type="ECO:0000313" key="14">
    <source>
        <dbReference type="EMBL" id="MDG0862623.1"/>
    </source>
</evidence>
<accession>A0A9X4LG95</accession>
<evidence type="ECO:0000256" key="3">
    <source>
        <dbReference type="ARBA" id="ARBA00022475"/>
    </source>
</evidence>
<dbReference type="GO" id="GO:0006869">
    <property type="term" value="P:lipid transport"/>
    <property type="evidence" value="ECO:0007669"/>
    <property type="project" value="UniProtKB-KW"/>
</dbReference>
<keyword evidence="2" id="KW-0813">Transport</keyword>
<dbReference type="SUPFAM" id="SSF52540">
    <property type="entry name" value="P-loop containing nucleoside triphosphate hydrolases"/>
    <property type="match status" value="1"/>
</dbReference>
<dbReference type="EMBL" id="SGUG01000011">
    <property type="protein sequence ID" value="MDG0862623.1"/>
    <property type="molecule type" value="Genomic_DNA"/>
</dbReference>
<evidence type="ECO:0000256" key="2">
    <source>
        <dbReference type="ARBA" id="ARBA00022448"/>
    </source>
</evidence>
<evidence type="ECO:0000256" key="1">
    <source>
        <dbReference type="ARBA" id="ARBA00004651"/>
    </source>
</evidence>
<dbReference type="SUPFAM" id="SSF90123">
    <property type="entry name" value="ABC transporter transmembrane region"/>
    <property type="match status" value="1"/>
</dbReference>
<keyword evidence="10 11" id="KW-0472">Membrane</keyword>
<keyword evidence="3" id="KW-1003">Cell membrane</keyword>
<dbReference type="PROSITE" id="PS00211">
    <property type="entry name" value="ABC_TRANSPORTER_1"/>
    <property type="match status" value="1"/>
</dbReference>
<dbReference type="InterPro" id="IPR027417">
    <property type="entry name" value="P-loop_NTPase"/>
</dbReference>
<dbReference type="Proteomes" id="UP001152766">
    <property type="component" value="Unassembled WGS sequence"/>
</dbReference>
<feature type="transmembrane region" description="Helical" evidence="11">
    <location>
        <begin position="64"/>
        <end position="82"/>
    </location>
</feature>